<feature type="binding site" evidence="5">
    <location>
        <position position="29"/>
    </location>
    <ligand>
        <name>Mg(2+)</name>
        <dbReference type="ChEBI" id="CHEBI:18420"/>
        <label>1</label>
    </ligand>
</feature>
<keyword evidence="3 5" id="KW-0686">Riboflavin biosynthesis</keyword>
<dbReference type="InterPro" id="IPR000422">
    <property type="entry name" value="DHBP_synthase_RibB"/>
</dbReference>
<feature type="binding site" evidence="5">
    <location>
        <position position="29"/>
    </location>
    <ligand>
        <name>Mg(2+)</name>
        <dbReference type="ChEBI" id="CHEBI:18420"/>
        <label>2</label>
    </ligand>
</feature>
<evidence type="ECO:0000256" key="2">
    <source>
        <dbReference type="ARBA" id="ARBA00004904"/>
    </source>
</evidence>
<feature type="site" description="Essential for catalytic activity" evidence="5">
    <location>
        <position position="126"/>
    </location>
</feature>
<gene>
    <name evidence="5" type="primary">ribB</name>
    <name evidence="7" type="ORF">MACH08_36930</name>
</gene>
<proteinExistence type="inferred from homology"/>
<feature type="binding site" evidence="5">
    <location>
        <position position="33"/>
    </location>
    <ligand>
        <name>D-ribulose 5-phosphate</name>
        <dbReference type="ChEBI" id="CHEBI:58121"/>
    </ligand>
</feature>
<protein>
    <recommendedName>
        <fullName evidence="5 6">3,4-dihydroxy-2-butanone 4-phosphate synthase</fullName>
        <shortName evidence="5 6">DHBP synthase</shortName>
        <ecNumber evidence="5 6">4.1.99.12</ecNumber>
    </recommendedName>
</protein>
<dbReference type="Pfam" id="PF00926">
    <property type="entry name" value="DHBP_synthase"/>
    <property type="match status" value="1"/>
</dbReference>
<comment type="cofactor">
    <cofactor evidence="5 6">
        <name>Mg(2+)</name>
        <dbReference type="ChEBI" id="CHEBI:18420"/>
    </cofactor>
    <cofactor evidence="5 6">
        <name>Mn(2+)</name>
        <dbReference type="ChEBI" id="CHEBI:29035"/>
    </cofactor>
    <text evidence="5 6">Binds 2 divalent metal cations per subunit. Magnesium or manganese.</text>
</comment>
<dbReference type="PANTHER" id="PTHR21327">
    <property type="entry name" value="GTP CYCLOHYDROLASE II-RELATED"/>
    <property type="match status" value="1"/>
</dbReference>
<sequence>MNEQSKIERAIEDLRNGKLIIVADDADREAEGDLVGLSELVTHENVNFMTKYGRGLICVPITEKRAVELDLDAMSKNNTDTYGTQFTVSVDHYTNSTGISTADRADTIRALADPLSKTTDFKRPGHMFPLIAKNAGVLERRGHTEAAVDLASLSNSFPSAYICEILNDDGSMARYPALETLAKQWHLTLITVEDLVQYRKKEIAIEN</sequence>
<feature type="binding site" evidence="5">
    <location>
        <begin position="140"/>
        <end position="144"/>
    </location>
    <ligand>
        <name>D-ribulose 5-phosphate</name>
        <dbReference type="ChEBI" id="CHEBI:58121"/>
    </ligand>
</feature>
<keyword evidence="5 6" id="KW-0464">Manganese</keyword>
<keyword evidence="5 6" id="KW-0460">Magnesium</keyword>
<comment type="pathway">
    <text evidence="2 5 6">Cofactor biosynthesis; riboflavin biosynthesis; 2-hydroxy-3-oxobutyl phosphate from D-ribulose 5-phosphate: step 1/1.</text>
</comment>
<organism evidence="7 8">
    <name type="scientific">Oceanobacillus kimchii</name>
    <dbReference type="NCBI Taxonomy" id="746691"/>
    <lineage>
        <taxon>Bacteria</taxon>
        <taxon>Bacillati</taxon>
        <taxon>Bacillota</taxon>
        <taxon>Bacilli</taxon>
        <taxon>Bacillales</taxon>
        <taxon>Bacillaceae</taxon>
        <taxon>Oceanobacillus</taxon>
    </lineage>
</organism>
<dbReference type="Proteomes" id="UP001275436">
    <property type="component" value="Unassembled WGS sequence"/>
</dbReference>
<dbReference type="PANTHER" id="PTHR21327:SF18">
    <property type="entry name" value="3,4-DIHYDROXY-2-BUTANONE 4-PHOSPHATE SYNTHASE"/>
    <property type="match status" value="1"/>
</dbReference>
<keyword evidence="8" id="KW-1185">Reference proteome</keyword>
<dbReference type="EMBL" id="BSKO01000001">
    <property type="protein sequence ID" value="GLO67909.1"/>
    <property type="molecule type" value="Genomic_DNA"/>
</dbReference>
<dbReference type="NCBIfam" id="TIGR00506">
    <property type="entry name" value="ribB"/>
    <property type="match status" value="1"/>
</dbReference>
<comment type="function">
    <text evidence="1 5 6">Catalyzes the conversion of D-ribulose 5-phosphate to formate and 3,4-dihydroxy-2-butanone 4-phosphate.</text>
</comment>
<feature type="binding site" evidence="5">
    <location>
        <position position="143"/>
    </location>
    <ligand>
        <name>Mg(2+)</name>
        <dbReference type="ChEBI" id="CHEBI:18420"/>
        <label>2</label>
    </ligand>
</feature>
<comment type="catalytic activity">
    <reaction evidence="5 6">
        <text>D-ribulose 5-phosphate = (2S)-2-hydroxy-3-oxobutyl phosphate + formate + H(+)</text>
        <dbReference type="Rhea" id="RHEA:18457"/>
        <dbReference type="ChEBI" id="CHEBI:15378"/>
        <dbReference type="ChEBI" id="CHEBI:15740"/>
        <dbReference type="ChEBI" id="CHEBI:58121"/>
        <dbReference type="ChEBI" id="CHEBI:58830"/>
        <dbReference type="EC" id="4.1.99.12"/>
    </reaction>
</comment>
<evidence type="ECO:0000256" key="4">
    <source>
        <dbReference type="ARBA" id="ARBA00022723"/>
    </source>
</evidence>
<evidence type="ECO:0000256" key="1">
    <source>
        <dbReference type="ARBA" id="ARBA00002284"/>
    </source>
</evidence>
<accession>A0ABQ5TQI1</accession>
<dbReference type="InterPro" id="IPR017945">
    <property type="entry name" value="DHBP_synth_RibB-like_a/b_dom"/>
</dbReference>
<evidence type="ECO:0000256" key="6">
    <source>
        <dbReference type="RuleBase" id="RU003843"/>
    </source>
</evidence>
<feature type="binding site" evidence="5">
    <location>
        <begin position="28"/>
        <end position="29"/>
    </location>
    <ligand>
        <name>D-ribulose 5-phosphate</name>
        <dbReference type="ChEBI" id="CHEBI:58121"/>
    </ligand>
</feature>
<dbReference type="HAMAP" id="MF_00180">
    <property type="entry name" value="RibB"/>
    <property type="match status" value="1"/>
</dbReference>
<reference evidence="7 8" key="1">
    <citation type="submission" date="2023-02" db="EMBL/GenBank/DDBJ databases">
        <title>Oceanobacillus kimchii IFOP_LL358 isolated form Alexandrium catenella lab strain.</title>
        <authorList>
            <person name="Gajardo G."/>
            <person name="Ueki S."/>
            <person name="Maruyama F."/>
        </authorList>
    </citation>
    <scope>NUCLEOTIDE SEQUENCE [LARGE SCALE GENOMIC DNA]</scope>
    <source>
        <strain evidence="7 8">IFOP_LL358</strain>
    </source>
</reference>
<dbReference type="SUPFAM" id="SSF55821">
    <property type="entry name" value="YrdC/RibB"/>
    <property type="match status" value="1"/>
</dbReference>
<keyword evidence="5 6" id="KW-0456">Lyase</keyword>
<comment type="caution">
    <text evidence="7">The sequence shown here is derived from an EMBL/GenBank/DDBJ whole genome shotgun (WGS) entry which is preliminary data.</text>
</comment>
<dbReference type="EC" id="4.1.99.12" evidence="5 6"/>
<dbReference type="RefSeq" id="WP_069684850.1">
    <property type="nucleotide sequence ID" value="NZ_BSKO01000001.1"/>
</dbReference>
<name>A0ABQ5TQI1_9BACI</name>
<keyword evidence="4 5" id="KW-0479">Metal-binding</keyword>
<evidence type="ECO:0000313" key="8">
    <source>
        <dbReference type="Proteomes" id="UP001275436"/>
    </source>
</evidence>
<dbReference type="Gene3D" id="3.90.870.10">
    <property type="entry name" value="DHBP synthase"/>
    <property type="match status" value="1"/>
</dbReference>
<feature type="site" description="Essential for catalytic activity" evidence="5">
    <location>
        <position position="164"/>
    </location>
</feature>
<evidence type="ECO:0000256" key="5">
    <source>
        <dbReference type="HAMAP-Rule" id="MF_00180"/>
    </source>
</evidence>
<evidence type="ECO:0000256" key="3">
    <source>
        <dbReference type="ARBA" id="ARBA00022619"/>
    </source>
</evidence>
<comment type="similarity">
    <text evidence="5 6">Belongs to the DHBP synthase family.</text>
</comment>
<evidence type="ECO:0000313" key="7">
    <source>
        <dbReference type="EMBL" id="GLO67909.1"/>
    </source>
</evidence>
<comment type="subunit">
    <text evidence="5 6">Homodimer.</text>
</comment>